<dbReference type="RefSeq" id="WP_058935747.1">
    <property type="nucleotide sequence ID" value="NZ_QUMT01000001.1"/>
</dbReference>
<accession>A0A0U3LHV2</accession>
<organism evidence="2 3">
    <name type="scientific">Roseateles depolymerans</name>
    <dbReference type="NCBI Taxonomy" id="76731"/>
    <lineage>
        <taxon>Bacteria</taxon>
        <taxon>Pseudomonadati</taxon>
        <taxon>Pseudomonadota</taxon>
        <taxon>Betaproteobacteria</taxon>
        <taxon>Burkholderiales</taxon>
        <taxon>Sphaerotilaceae</taxon>
        <taxon>Roseateles</taxon>
    </lineage>
</organism>
<dbReference type="Proteomes" id="UP000060699">
    <property type="component" value="Chromosome"/>
</dbReference>
<evidence type="ECO:0000313" key="2">
    <source>
        <dbReference type="EMBL" id="ALV07679.1"/>
    </source>
</evidence>
<keyword evidence="3" id="KW-1185">Reference proteome</keyword>
<name>A0A0U3LHV2_9BURK</name>
<proteinExistence type="predicted"/>
<dbReference type="STRING" id="76731.RD2015_3220"/>
<dbReference type="InterPro" id="IPR036249">
    <property type="entry name" value="Thioredoxin-like_sf"/>
</dbReference>
<gene>
    <name evidence="2" type="ORF">RD2015_3220</name>
</gene>
<reference evidence="2 3" key="1">
    <citation type="submission" date="2015-12" db="EMBL/GenBank/DDBJ databases">
        <title>Complete genome of Roseateles depolymerans KCTC 42856.</title>
        <authorList>
            <person name="Kim K.M."/>
        </authorList>
    </citation>
    <scope>NUCLEOTIDE SEQUENCE [LARGE SCALE GENOMIC DNA]</scope>
    <source>
        <strain evidence="2 3">KCTC 42856</strain>
    </source>
</reference>
<dbReference type="InterPro" id="IPR013766">
    <property type="entry name" value="Thioredoxin_domain"/>
</dbReference>
<dbReference type="Gene3D" id="3.40.30.10">
    <property type="entry name" value="Glutaredoxin"/>
    <property type="match status" value="1"/>
</dbReference>
<evidence type="ECO:0000259" key="1">
    <source>
        <dbReference type="Pfam" id="PF00085"/>
    </source>
</evidence>
<dbReference type="Pfam" id="PF00085">
    <property type="entry name" value="Thioredoxin"/>
    <property type="match status" value="1"/>
</dbReference>
<evidence type="ECO:0000313" key="3">
    <source>
        <dbReference type="Proteomes" id="UP000060699"/>
    </source>
</evidence>
<protein>
    <submittedName>
        <fullName evidence="2">Thioredoxin</fullName>
    </submittedName>
</protein>
<dbReference type="SUPFAM" id="SSF52833">
    <property type="entry name" value="Thioredoxin-like"/>
    <property type="match status" value="1"/>
</dbReference>
<sequence>MKDTQTLDPWLDAERVALRLREPGAELLVVLGAESWCGKCQRLKPAFDQLAMSMPKHVVPLWLDIEDHAEFLNGFVPPDLPLLLRWQAGNCVQAAVIQDIDLKASPDERVRLQILTLGAQSLLDPDEQEPVQLPPLWAEFASEAWAGD</sequence>
<dbReference type="CDD" id="cd02947">
    <property type="entry name" value="TRX_family"/>
    <property type="match status" value="1"/>
</dbReference>
<dbReference type="EMBL" id="CP013729">
    <property type="protein sequence ID" value="ALV07679.1"/>
    <property type="molecule type" value="Genomic_DNA"/>
</dbReference>
<dbReference type="AlphaFoldDB" id="A0A0U3LHV2"/>
<dbReference type="KEGG" id="rdp:RD2015_3220"/>
<feature type="domain" description="Thioredoxin" evidence="1">
    <location>
        <begin position="29"/>
        <end position="87"/>
    </location>
</feature>